<proteinExistence type="predicted"/>
<dbReference type="Proteomes" id="UP000295832">
    <property type="component" value="Unassembled WGS sequence"/>
</dbReference>
<protein>
    <submittedName>
        <fullName evidence="1">Uncharacterized protein</fullName>
    </submittedName>
</protein>
<evidence type="ECO:0000313" key="1">
    <source>
        <dbReference type="EMBL" id="TDX48396.1"/>
    </source>
</evidence>
<keyword evidence="2" id="KW-1185">Reference proteome</keyword>
<accession>A0A4R8H1G9</accession>
<gene>
    <name evidence="1" type="ORF">C7959_1284</name>
</gene>
<evidence type="ECO:0000313" key="2">
    <source>
        <dbReference type="Proteomes" id="UP000295832"/>
    </source>
</evidence>
<sequence>MAEWSLGMVNKSLEEMKESDIEQYDQTLKMFLLATEAATHFLKNDQEFREKFAKIHAEFIKSPESKSVIEESIKAYEKLKK</sequence>
<dbReference type="AlphaFoldDB" id="A0A4R8H1G9"/>
<comment type="caution">
    <text evidence="1">The sequence shown here is derived from an EMBL/GenBank/DDBJ whole genome shotgun (WGS) entry which is preliminary data.</text>
</comment>
<reference evidence="1 2" key="1">
    <citation type="submission" date="2019-03" db="EMBL/GenBank/DDBJ databases">
        <title>Subsurface microbial communities from deep shales in Ohio and West Virginia, USA.</title>
        <authorList>
            <person name="Wrighton K."/>
        </authorList>
    </citation>
    <scope>NUCLEOTIDE SEQUENCE [LARGE SCALE GENOMIC DNA]</scope>
    <source>
        <strain evidence="1 2">MSL 6dP</strain>
    </source>
</reference>
<dbReference type="EMBL" id="SOEG01000028">
    <property type="protein sequence ID" value="TDX48396.1"/>
    <property type="molecule type" value="Genomic_DNA"/>
</dbReference>
<organism evidence="1 2">
    <name type="scientific">Orenia marismortui</name>
    <dbReference type="NCBI Taxonomy" id="46469"/>
    <lineage>
        <taxon>Bacteria</taxon>
        <taxon>Bacillati</taxon>
        <taxon>Bacillota</taxon>
        <taxon>Clostridia</taxon>
        <taxon>Halanaerobiales</taxon>
        <taxon>Halobacteroidaceae</taxon>
        <taxon>Orenia</taxon>
    </lineage>
</organism>
<name>A0A4R8H1G9_9FIRM</name>